<reference evidence="4 5" key="1">
    <citation type="submission" date="2017-07" db="EMBL/GenBank/DDBJ databases">
        <title>Phylogenetic study on the rhizospheric bacterium Ochrobactrum sp. A44.</title>
        <authorList>
            <person name="Krzyzanowska D.M."/>
            <person name="Ossowicki A."/>
            <person name="Rajewska M."/>
            <person name="Maciag T."/>
            <person name="Kaczynski Z."/>
            <person name="Czerwicka M."/>
            <person name="Jafra S."/>
        </authorList>
    </citation>
    <scope>NUCLEOTIDE SEQUENCE [LARGE SCALE GENOMIC DNA]</scope>
    <source>
        <strain evidence="4 5">PR17</strain>
    </source>
</reference>
<dbReference type="Pfam" id="PF18766">
    <property type="entry name" value="SWI2_SNF2"/>
    <property type="match status" value="1"/>
</dbReference>
<evidence type="ECO:0000256" key="2">
    <source>
        <dbReference type="RuleBase" id="RU364115"/>
    </source>
</evidence>
<protein>
    <recommendedName>
        <fullName evidence="2">Type I restriction enzyme endonuclease subunit</fullName>
        <shortName evidence="2">R protein</shortName>
        <ecNumber evidence="2">3.1.21.3</ecNumber>
    </recommendedName>
</protein>
<dbReference type="Proteomes" id="UP000216345">
    <property type="component" value="Unassembled WGS sequence"/>
</dbReference>
<accession>A0A256FQL3</accession>
<dbReference type="InterPro" id="IPR051268">
    <property type="entry name" value="Type-I_R_enzyme_R_subunit"/>
</dbReference>
<dbReference type="InterPro" id="IPR004473">
    <property type="entry name" value="Restrct_endonuc_typeI_HsdR"/>
</dbReference>
<dbReference type="PROSITE" id="PS51192">
    <property type="entry name" value="HELICASE_ATP_BIND_1"/>
    <property type="match status" value="1"/>
</dbReference>
<dbReference type="GO" id="GO:0009035">
    <property type="term" value="F:type I site-specific deoxyribonuclease activity"/>
    <property type="evidence" value="ECO:0007669"/>
    <property type="project" value="UniProtKB-EC"/>
</dbReference>
<gene>
    <name evidence="4" type="primary">hsdR</name>
    <name evidence="4" type="ORF">CEV32_3944</name>
</gene>
<dbReference type="eggNOG" id="COG0610">
    <property type="taxonomic scope" value="Bacteria"/>
</dbReference>
<keyword evidence="5" id="KW-1185">Reference proteome</keyword>
<dbReference type="GO" id="GO:0003677">
    <property type="term" value="F:DNA binding"/>
    <property type="evidence" value="ECO:0007669"/>
    <property type="project" value="UniProtKB-KW"/>
</dbReference>
<feature type="domain" description="Helicase ATP-binding" evidence="3">
    <location>
        <begin position="48"/>
        <end position="230"/>
    </location>
</feature>
<dbReference type="NCBIfam" id="TIGR00348">
    <property type="entry name" value="hsdR"/>
    <property type="match status" value="1"/>
</dbReference>
<proteinExistence type="inferred from homology"/>
<comment type="subunit">
    <text evidence="2">The type I restriction/modification system is composed of three polypeptides R, M and S.</text>
</comment>
<dbReference type="InterPro" id="IPR014001">
    <property type="entry name" value="Helicase_ATP-bd"/>
</dbReference>
<dbReference type="EC" id="3.1.21.3" evidence="2"/>
<evidence type="ECO:0000313" key="5">
    <source>
        <dbReference type="Proteomes" id="UP000216345"/>
    </source>
</evidence>
<evidence type="ECO:0000313" key="4">
    <source>
        <dbReference type="EMBL" id="OYR17144.1"/>
    </source>
</evidence>
<dbReference type="Pfam" id="PF11867">
    <property type="entry name" value="T1RH-like_C"/>
    <property type="match status" value="1"/>
</dbReference>
<keyword evidence="2" id="KW-0547">Nucleotide-binding</keyword>
<organism evidence="4 5">
    <name type="scientific">Brucella rhizosphaerae</name>
    <dbReference type="NCBI Taxonomy" id="571254"/>
    <lineage>
        <taxon>Bacteria</taxon>
        <taxon>Pseudomonadati</taxon>
        <taxon>Pseudomonadota</taxon>
        <taxon>Alphaproteobacteria</taxon>
        <taxon>Hyphomicrobiales</taxon>
        <taxon>Brucellaceae</taxon>
        <taxon>Brucella/Ochrobactrum group</taxon>
        <taxon>Brucella</taxon>
    </lineage>
</organism>
<dbReference type="AlphaFoldDB" id="A0A256FQL3"/>
<dbReference type="PANTHER" id="PTHR30195:SF15">
    <property type="entry name" value="TYPE I RESTRICTION ENZYME HINDI ENDONUCLEASE SUBUNIT"/>
    <property type="match status" value="1"/>
</dbReference>
<dbReference type="InterPro" id="IPR021810">
    <property type="entry name" value="T1RH-like_C"/>
</dbReference>
<dbReference type="GO" id="GO:0005524">
    <property type="term" value="F:ATP binding"/>
    <property type="evidence" value="ECO:0007669"/>
    <property type="project" value="UniProtKB-KW"/>
</dbReference>
<name>A0A256FQL3_9HYPH</name>
<evidence type="ECO:0000259" key="3">
    <source>
        <dbReference type="PROSITE" id="PS51192"/>
    </source>
</evidence>
<keyword evidence="2 4" id="KW-0378">Hydrolase</keyword>
<keyword evidence="1 2" id="KW-0680">Restriction system</keyword>
<dbReference type="Gene3D" id="3.40.50.300">
    <property type="entry name" value="P-loop containing nucleotide triphosphate hydrolases"/>
    <property type="match status" value="3"/>
</dbReference>
<comment type="similarity">
    <text evidence="2">Belongs to the HsdR family.</text>
</comment>
<dbReference type="Pfam" id="PF22679">
    <property type="entry name" value="T1R_D3-like"/>
    <property type="match status" value="1"/>
</dbReference>
<evidence type="ECO:0000256" key="1">
    <source>
        <dbReference type="ARBA" id="ARBA00022747"/>
    </source>
</evidence>
<comment type="function">
    <text evidence="2">Subunit R is required for both nuclease and ATPase activities, but not for modification.</text>
</comment>
<comment type="caution">
    <text evidence="4">The sequence shown here is derived from an EMBL/GenBank/DDBJ whole genome shotgun (WGS) entry which is preliminary data.</text>
</comment>
<dbReference type="CDD" id="cd18800">
    <property type="entry name" value="SF2_C_EcoR124I-like"/>
    <property type="match status" value="1"/>
</dbReference>
<dbReference type="SUPFAM" id="SSF52540">
    <property type="entry name" value="P-loop containing nucleoside triphosphate hydrolases"/>
    <property type="match status" value="1"/>
</dbReference>
<dbReference type="SMART" id="SM00487">
    <property type="entry name" value="DEXDc"/>
    <property type="match status" value="1"/>
</dbReference>
<dbReference type="CDD" id="cd18030">
    <property type="entry name" value="DEXHc_RE_I_HsdR"/>
    <property type="match status" value="1"/>
</dbReference>
<dbReference type="InterPro" id="IPR027417">
    <property type="entry name" value="P-loop_NTPase"/>
</dbReference>
<keyword evidence="2" id="KW-0238">DNA-binding</keyword>
<dbReference type="InterPro" id="IPR040980">
    <property type="entry name" value="SWI2_SNF2"/>
</dbReference>
<dbReference type="GO" id="GO:0009307">
    <property type="term" value="P:DNA restriction-modification system"/>
    <property type="evidence" value="ECO:0007669"/>
    <property type="project" value="UniProtKB-KW"/>
</dbReference>
<dbReference type="InterPro" id="IPR055180">
    <property type="entry name" value="HsdR_RecA-like_helicase_dom_2"/>
</dbReference>
<dbReference type="EMBL" id="NNRK01000020">
    <property type="protein sequence ID" value="OYR17144.1"/>
    <property type="molecule type" value="Genomic_DNA"/>
</dbReference>
<keyword evidence="2" id="KW-0067">ATP-binding</keyword>
<dbReference type="PANTHER" id="PTHR30195">
    <property type="entry name" value="TYPE I SITE-SPECIFIC DEOXYRIBONUCLEASE PROTEIN SUBUNIT M AND R"/>
    <property type="match status" value="1"/>
</dbReference>
<sequence>MFNKSRFLALLRDFIVFGDKGAGPFKIIAGYHQFHGARKALAAAIEAASPEGDRKIGVIWHTQGSGKSLLMAFFGGLIVRSRELENPTLVVLTDRNDLDDQLFSTFGLCRDLIRQTPEQAGSRDDLHQLLNRASGGVIFTTVQKFSPEAGEENFSELTARRNVIVMADEAHRSQYGFDAKLDRTTGQRRYGYAHYIRQAMPNASFIGFTGTPIEADDVNTPAIFGEYIDVYDISRAVEDGATVPIFYESRLARIELDEDEKPRIDAEIEAILEDDEATEQEKQKAKWTAVERLVGAEKRLSLIAADLVEHLEARITGMNGKAMAVCMSRRICVDLYNQIIKLRPDWHSEDDDKGAIKIVMTGSAADPLTWQLHIGNKKRRDDLAKRMRDPDDPLKLVIVRDMWLTGFDAPCMHTMYIDKPMRGHGLMQAIARVNRVFRDKPGGLIVDYIGIAQNLKNALGQYTKSDQDKTGIDEEEAVAVLMEKYEVVRGMFHGHDYSRGISGQPQQRLAALADAIDWILKWQEREAARVQSAEDRKKAHRRYQDTVLELSKAYALASASDAARAIRDEVGFFQAVRAALVKTTATGKMSDRAKSLAVEQLLNQAVANAEIVDILKAAGIQSPDLSILSDEFLAEIQQMDKKNLALEALKKLLNGEIRSRSRANVVETKSFSRRLEEAVARYHANAISTVEMIQELIALARDIKASAARGEEHGLSPEELAFYDALAENESAVEAMGSEQLRIIATELVQQMRGSATVDWQHKVSARARMRVLVKRILKKYGYPPDLEQEAVQMVLAQAEVILREVTR</sequence>
<comment type="catalytic activity">
    <reaction evidence="2">
        <text>Endonucleolytic cleavage of DNA to give random double-stranded fragments with terminal 5'-phosphates, ATP is simultaneously hydrolyzed.</text>
        <dbReference type="EC" id="3.1.21.3"/>
    </reaction>
</comment>